<proteinExistence type="predicted"/>
<protein>
    <submittedName>
        <fullName evidence="1">Uncharacterized protein</fullName>
    </submittedName>
</protein>
<reference evidence="1" key="2">
    <citation type="journal article" date="2015" name="Fish Shellfish Immunol.">
        <title>Early steps in the European eel (Anguilla anguilla)-Vibrio vulnificus interaction in the gills: Role of the RtxA13 toxin.</title>
        <authorList>
            <person name="Callol A."/>
            <person name="Pajuelo D."/>
            <person name="Ebbesson L."/>
            <person name="Teles M."/>
            <person name="MacKenzie S."/>
            <person name="Amaro C."/>
        </authorList>
    </citation>
    <scope>NUCLEOTIDE SEQUENCE</scope>
</reference>
<evidence type="ECO:0000313" key="1">
    <source>
        <dbReference type="EMBL" id="JAH65639.1"/>
    </source>
</evidence>
<accession>A0A0E9UIE4</accession>
<dbReference type="EMBL" id="GBXM01042938">
    <property type="protein sequence ID" value="JAH65639.1"/>
    <property type="molecule type" value="Transcribed_RNA"/>
</dbReference>
<reference evidence="1" key="1">
    <citation type="submission" date="2014-11" db="EMBL/GenBank/DDBJ databases">
        <authorList>
            <person name="Amaro Gonzalez C."/>
        </authorList>
    </citation>
    <scope>NUCLEOTIDE SEQUENCE</scope>
</reference>
<name>A0A0E9UIE4_ANGAN</name>
<dbReference type="AlphaFoldDB" id="A0A0E9UIE4"/>
<organism evidence="1">
    <name type="scientific">Anguilla anguilla</name>
    <name type="common">European freshwater eel</name>
    <name type="synonym">Muraena anguilla</name>
    <dbReference type="NCBI Taxonomy" id="7936"/>
    <lineage>
        <taxon>Eukaryota</taxon>
        <taxon>Metazoa</taxon>
        <taxon>Chordata</taxon>
        <taxon>Craniata</taxon>
        <taxon>Vertebrata</taxon>
        <taxon>Euteleostomi</taxon>
        <taxon>Actinopterygii</taxon>
        <taxon>Neopterygii</taxon>
        <taxon>Teleostei</taxon>
        <taxon>Anguilliformes</taxon>
        <taxon>Anguillidae</taxon>
        <taxon>Anguilla</taxon>
    </lineage>
</organism>
<sequence length="27" mass="2956">MAAMGTGRSKICRCRFMVLCLGVKPIL</sequence>